<proteinExistence type="predicted"/>
<organism evidence="2 3">
    <name type="scientific">Ureaplasma ceti</name>
    <dbReference type="NCBI Taxonomy" id="3119530"/>
    <lineage>
        <taxon>Bacteria</taxon>
        <taxon>Bacillati</taxon>
        <taxon>Mycoplasmatota</taxon>
        <taxon>Mycoplasmoidales</taxon>
        <taxon>Mycoplasmoidaceae</taxon>
        <taxon>Ureaplasma</taxon>
    </lineage>
</organism>
<dbReference type="RefSeq" id="WP_353289524.1">
    <property type="nucleotide sequence ID" value="NZ_BAABQM010000001.1"/>
</dbReference>
<reference evidence="2" key="1">
    <citation type="submission" date="2024-02" db="EMBL/GenBank/DDBJ databases">
        <title>Draft genome sequence of new strains in genus Ureaplasma.</title>
        <authorList>
            <person name="Nakajima Y."/>
            <person name="Segawa T."/>
        </authorList>
    </citation>
    <scope>NUCLEOTIDE SEQUENCE [LARGE SCALE GENOMIC DNA]</scope>
    <source>
        <strain evidence="2">OM1</strain>
    </source>
</reference>
<feature type="coiled-coil region" evidence="1">
    <location>
        <begin position="195"/>
        <end position="245"/>
    </location>
</feature>
<protein>
    <submittedName>
        <fullName evidence="2">DUF2130 domain-containing protein</fullName>
    </submittedName>
</protein>
<keyword evidence="1" id="KW-0175">Coiled coil</keyword>
<keyword evidence="3" id="KW-1185">Reference proteome</keyword>
<name>A0ABP9UC95_9BACT</name>
<evidence type="ECO:0000313" key="3">
    <source>
        <dbReference type="Proteomes" id="UP001449582"/>
    </source>
</evidence>
<accession>A0ABP9UC95</accession>
<sequence length="541" mass="63073">MAKKVNAFYDKDSKKIIILSDSVTQGDYIELDSLSDFSDYVRAEVDSKYRQNIINEYKNGNEYLNLQKSLTDAQNQSKLDQQKMNELTKTTKLEAEQAFRRSNEYLNLKNSQEKMSVENNDLKLANSKLNIQLQTAEQLALDKYKESSEYKELVQTKEQLKEQLSKIQTETVIKVQEAKTQAINEFRQSTDFMNLKKVETQYFELKAQNNIQQEQFRTKLELALNKQEQQLKETYAQQLSSVQEEHRYELKQKDDEIAELTFKHTKSVKLLGETLEQECFTMYQNSLGQILTDSEFVKDNEVKEGTKADFIFKVYAHDLNDTKIKDNPLLVKAVLEMKTEAADSDDKNRKKNVDHLDKLEKDRIKKGADLAILVTELERQDEFIIKRDPRYPNIIMVRPFGMVSLLTIIRTLALKNKEVAIEAINFKNQQEILDEFEEFKNSILSNSLTYIKNNLDEILSLAQEIEKRALRIYDKAELVLHRHVQTVQNKIENFSIEKKITRRIDELVDTKEPVEAKLTAGSPIELDEDSVKSEKIKIKFA</sequence>
<dbReference type="Pfam" id="PF09903">
    <property type="entry name" value="DUF2130"/>
    <property type="match status" value="1"/>
</dbReference>
<comment type="caution">
    <text evidence="2">The sequence shown here is derived from an EMBL/GenBank/DDBJ whole genome shotgun (WGS) entry which is preliminary data.</text>
</comment>
<evidence type="ECO:0000313" key="2">
    <source>
        <dbReference type="EMBL" id="GAA5414359.1"/>
    </source>
</evidence>
<dbReference type="Proteomes" id="UP001449582">
    <property type="component" value="Unassembled WGS sequence"/>
</dbReference>
<feature type="coiled-coil region" evidence="1">
    <location>
        <begin position="70"/>
        <end position="170"/>
    </location>
</feature>
<gene>
    <name evidence="2" type="ORF">UREOM_0700</name>
</gene>
<evidence type="ECO:0000256" key="1">
    <source>
        <dbReference type="SAM" id="Coils"/>
    </source>
</evidence>
<dbReference type="EMBL" id="BAABQM010000001">
    <property type="protein sequence ID" value="GAA5414359.1"/>
    <property type="molecule type" value="Genomic_DNA"/>
</dbReference>
<dbReference type="InterPro" id="IPR019219">
    <property type="entry name" value="DUF2130"/>
</dbReference>